<dbReference type="EMBL" id="JADAQT010000071">
    <property type="protein sequence ID" value="MBE1875905.1"/>
    <property type="molecule type" value="Genomic_DNA"/>
</dbReference>
<dbReference type="InterPro" id="IPR025329">
    <property type="entry name" value="DUF4235"/>
</dbReference>
<sequence length="95" mass="9759">MAENETEPTLAVKIGTIALTFAAGWAAQKALALVWKQVTGKDAPTKPDDPELDMVQATVFAAVAAGTAVLAKRVAARGAQRAVARIAARSAARSS</sequence>
<keyword evidence="1" id="KW-0472">Membrane</keyword>
<keyword evidence="1" id="KW-1133">Transmembrane helix</keyword>
<feature type="transmembrane region" description="Helical" evidence="1">
    <location>
        <begin position="54"/>
        <end position="71"/>
    </location>
</feature>
<proteinExistence type="predicted"/>
<accession>A0ABR9MXQ9</accession>
<evidence type="ECO:0000313" key="2">
    <source>
        <dbReference type="EMBL" id="MBE1875905.1"/>
    </source>
</evidence>
<dbReference type="RefSeq" id="WP_192862474.1">
    <property type="nucleotide sequence ID" value="NZ_JADAQT010000071.1"/>
</dbReference>
<dbReference type="Proteomes" id="UP000625527">
    <property type="component" value="Unassembled WGS sequence"/>
</dbReference>
<dbReference type="Pfam" id="PF14019">
    <property type="entry name" value="DUF4235"/>
    <property type="match status" value="1"/>
</dbReference>
<name>A0ABR9MXQ9_9MICO</name>
<organism evidence="2 3">
    <name type="scientific">Myceligenerans pegani</name>
    <dbReference type="NCBI Taxonomy" id="2776917"/>
    <lineage>
        <taxon>Bacteria</taxon>
        <taxon>Bacillati</taxon>
        <taxon>Actinomycetota</taxon>
        <taxon>Actinomycetes</taxon>
        <taxon>Micrococcales</taxon>
        <taxon>Promicromonosporaceae</taxon>
        <taxon>Myceligenerans</taxon>
    </lineage>
</organism>
<evidence type="ECO:0000313" key="3">
    <source>
        <dbReference type="Proteomes" id="UP000625527"/>
    </source>
</evidence>
<comment type="caution">
    <text evidence="2">The sequence shown here is derived from an EMBL/GenBank/DDBJ whole genome shotgun (WGS) entry which is preliminary data.</text>
</comment>
<evidence type="ECO:0000256" key="1">
    <source>
        <dbReference type="SAM" id="Phobius"/>
    </source>
</evidence>
<keyword evidence="1" id="KW-0812">Transmembrane</keyword>
<reference evidence="2 3" key="1">
    <citation type="submission" date="2020-10" db="EMBL/GenBank/DDBJ databases">
        <title>Myceligenerans pegani sp. nov., an endophytic actinomycete isolated from Peganum harmala L. in Xinjiang, China.</title>
        <authorList>
            <person name="Xin L."/>
        </authorList>
    </citation>
    <scope>NUCLEOTIDE SEQUENCE [LARGE SCALE GENOMIC DNA]</scope>
    <source>
        <strain evidence="2 3">TRM65318</strain>
    </source>
</reference>
<keyword evidence="3" id="KW-1185">Reference proteome</keyword>
<protein>
    <submittedName>
        <fullName evidence="2">DUF4235 domain-containing protein</fullName>
    </submittedName>
</protein>
<gene>
    <name evidence="2" type="ORF">IHE71_09290</name>
</gene>